<feature type="transmembrane region" description="Helical" evidence="6">
    <location>
        <begin position="7"/>
        <end position="25"/>
    </location>
</feature>
<dbReference type="PANTHER" id="PTHR30250:SF26">
    <property type="entry name" value="PSMA PROTEIN"/>
    <property type="match status" value="1"/>
</dbReference>
<organism evidence="7 8">
    <name type="scientific">Seonamhaeicola aphaedonensis</name>
    <dbReference type="NCBI Taxonomy" id="1461338"/>
    <lineage>
        <taxon>Bacteria</taxon>
        <taxon>Pseudomonadati</taxon>
        <taxon>Bacteroidota</taxon>
        <taxon>Flavobacteriia</taxon>
        <taxon>Flavobacteriales</taxon>
        <taxon>Flavobacteriaceae</taxon>
    </lineage>
</organism>
<feature type="transmembrane region" description="Helical" evidence="6">
    <location>
        <begin position="454"/>
        <end position="475"/>
    </location>
</feature>
<reference evidence="7 8" key="1">
    <citation type="submission" date="2018-07" db="EMBL/GenBank/DDBJ databases">
        <title>Genomic Encyclopedia of Type Strains, Phase III (KMG-III): the genomes of soil and plant-associated and newly described type strains.</title>
        <authorList>
            <person name="Whitman W."/>
        </authorList>
    </citation>
    <scope>NUCLEOTIDE SEQUENCE [LARGE SCALE GENOMIC DNA]</scope>
    <source>
        <strain evidence="7 8">CECT 8487</strain>
    </source>
</reference>
<feature type="transmembrane region" description="Helical" evidence="6">
    <location>
        <begin position="73"/>
        <end position="99"/>
    </location>
</feature>
<accession>A0A3D9HHI5</accession>
<keyword evidence="8" id="KW-1185">Reference proteome</keyword>
<sequence length="501" mass="57676">MLYIRQILILFVSLYTVRVVLNVLGPEDYGIYSVVGGVVLLFVFLKGTMASATQRFFSFEIGRNDSVKLKQTFSVNLVVYISIGVIAFLLLETIGLWYVSEKLKIPSYRFDSAILLFHYSIFTFIMSVLNTPFMAIIIAHEDMKIYAYISIIEVLMKLGVVVLLMYLPWDKLELYGLLLCVVAIINFSIYLSVCIKKYEECQFKKFYWDLGLFKNLINFTGWTLFGQLSTVFRRQGIIILLNQTFNPIVVAAMAIATNITTQVGLFSANFNMSLYPPIIKAYAAEKKEEMFTLIFKGSRFTFFLIWVFALPLFLTMDTILMLWLKEVPEQTVLFCRLSLVEVLIMAIGYPLTTAARAPGKMKIYELVLGTIQILIFFVSWILFKSGFDAYYTLLVAILANILMFIIRLIILKYLIELQIGKYLKQVMVPVIGVMLCSLIPLLPFFKLFIEDKLILKFLLVVLSVLFSSVSMYFIGMDKHMRNKVRNIVSDKIIIIRKVFKK</sequence>
<feature type="transmembrane region" description="Helical" evidence="6">
    <location>
        <begin position="363"/>
        <end position="383"/>
    </location>
</feature>
<dbReference type="EMBL" id="QRDX01000003">
    <property type="protein sequence ID" value="RED48943.1"/>
    <property type="molecule type" value="Genomic_DNA"/>
</dbReference>
<keyword evidence="4 6" id="KW-1133">Transmembrane helix</keyword>
<dbReference type="AlphaFoldDB" id="A0A3D9HHI5"/>
<dbReference type="Proteomes" id="UP000256629">
    <property type="component" value="Unassembled WGS sequence"/>
</dbReference>
<dbReference type="InterPro" id="IPR050833">
    <property type="entry name" value="Poly_Biosynth_Transport"/>
</dbReference>
<feature type="transmembrane region" description="Helical" evidence="6">
    <location>
        <begin position="174"/>
        <end position="194"/>
    </location>
</feature>
<protein>
    <submittedName>
        <fullName evidence="7">Na+-driven multidrug efflux pump</fullName>
    </submittedName>
</protein>
<feature type="transmembrane region" description="Helical" evidence="6">
    <location>
        <begin position="426"/>
        <end position="448"/>
    </location>
</feature>
<evidence type="ECO:0000256" key="2">
    <source>
        <dbReference type="ARBA" id="ARBA00022475"/>
    </source>
</evidence>
<gene>
    <name evidence="7" type="ORF">DFQ02_103274</name>
</gene>
<feature type="transmembrane region" description="Helical" evidence="6">
    <location>
        <begin position="300"/>
        <end position="324"/>
    </location>
</feature>
<evidence type="ECO:0000313" key="8">
    <source>
        <dbReference type="Proteomes" id="UP000256629"/>
    </source>
</evidence>
<feature type="transmembrane region" description="Helical" evidence="6">
    <location>
        <begin position="31"/>
        <end position="52"/>
    </location>
</feature>
<dbReference type="CDD" id="cd12082">
    <property type="entry name" value="MATE_like"/>
    <property type="match status" value="1"/>
</dbReference>
<feature type="transmembrane region" description="Helical" evidence="6">
    <location>
        <begin position="245"/>
        <end position="266"/>
    </location>
</feature>
<feature type="transmembrane region" description="Helical" evidence="6">
    <location>
        <begin position="119"/>
        <end position="138"/>
    </location>
</feature>
<proteinExistence type="predicted"/>
<feature type="transmembrane region" description="Helical" evidence="6">
    <location>
        <begin position="330"/>
        <end position="351"/>
    </location>
</feature>
<dbReference type="PANTHER" id="PTHR30250">
    <property type="entry name" value="PST FAMILY PREDICTED COLANIC ACID TRANSPORTER"/>
    <property type="match status" value="1"/>
</dbReference>
<evidence type="ECO:0000256" key="6">
    <source>
        <dbReference type="SAM" id="Phobius"/>
    </source>
</evidence>
<name>A0A3D9HHI5_9FLAO</name>
<dbReference type="GO" id="GO:0005886">
    <property type="term" value="C:plasma membrane"/>
    <property type="evidence" value="ECO:0007669"/>
    <property type="project" value="UniProtKB-SubCell"/>
</dbReference>
<evidence type="ECO:0000256" key="4">
    <source>
        <dbReference type="ARBA" id="ARBA00022989"/>
    </source>
</evidence>
<keyword evidence="2" id="KW-1003">Cell membrane</keyword>
<feature type="transmembrane region" description="Helical" evidence="6">
    <location>
        <begin position="145"/>
        <end position="168"/>
    </location>
</feature>
<dbReference type="OrthoDB" id="5365632at2"/>
<evidence type="ECO:0000256" key="1">
    <source>
        <dbReference type="ARBA" id="ARBA00004651"/>
    </source>
</evidence>
<evidence type="ECO:0000256" key="3">
    <source>
        <dbReference type="ARBA" id="ARBA00022692"/>
    </source>
</evidence>
<feature type="transmembrane region" description="Helical" evidence="6">
    <location>
        <begin position="389"/>
        <end position="414"/>
    </location>
</feature>
<evidence type="ECO:0000313" key="7">
    <source>
        <dbReference type="EMBL" id="RED48943.1"/>
    </source>
</evidence>
<keyword evidence="3 6" id="KW-0812">Transmembrane</keyword>
<comment type="caution">
    <text evidence="7">The sequence shown here is derived from an EMBL/GenBank/DDBJ whole genome shotgun (WGS) entry which is preliminary data.</text>
</comment>
<comment type="subcellular location">
    <subcellularLocation>
        <location evidence="1">Cell membrane</location>
        <topology evidence="1">Multi-pass membrane protein</topology>
    </subcellularLocation>
</comment>
<keyword evidence="5 6" id="KW-0472">Membrane</keyword>
<evidence type="ECO:0000256" key="5">
    <source>
        <dbReference type="ARBA" id="ARBA00023136"/>
    </source>
</evidence>